<reference evidence="2" key="1">
    <citation type="submission" date="2021-03" db="EMBL/GenBank/DDBJ databases">
        <authorList>
            <person name="Wang G."/>
        </authorList>
    </citation>
    <scope>NUCLEOTIDE SEQUENCE</scope>
    <source>
        <strain evidence="2">KCTC 12899</strain>
    </source>
</reference>
<keyword evidence="1" id="KW-0812">Transmembrane</keyword>
<evidence type="ECO:0008006" key="4">
    <source>
        <dbReference type="Google" id="ProtNLM"/>
    </source>
</evidence>
<feature type="transmembrane region" description="Helical" evidence="1">
    <location>
        <begin position="6"/>
        <end position="27"/>
    </location>
</feature>
<proteinExistence type="predicted"/>
<sequence length="185" mass="20390">MIELMVVTTIIGIITAAGLYFTSGIISRNALVNEVRMLRTAFIRAKSDAIVNKAPVRFTYDRDERSVLAVLDMNRTGDFVDPITIVQHPPEGAARNTLAVIQLNADPDLNHYTGLDLPLTPFEDNEFLILPDGRILSGAANTPGSGTFIFEIENQDIRGALHITAKGETKIAFKYGANSDWDWIE</sequence>
<evidence type="ECO:0000313" key="2">
    <source>
        <dbReference type="EMBL" id="MBO1320855.1"/>
    </source>
</evidence>
<organism evidence="2 3">
    <name type="scientific">Acanthopleuribacter pedis</name>
    <dbReference type="NCBI Taxonomy" id="442870"/>
    <lineage>
        <taxon>Bacteria</taxon>
        <taxon>Pseudomonadati</taxon>
        <taxon>Acidobacteriota</taxon>
        <taxon>Holophagae</taxon>
        <taxon>Acanthopleuribacterales</taxon>
        <taxon>Acanthopleuribacteraceae</taxon>
        <taxon>Acanthopleuribacter</taxon>
    </lineage>
</organism>
<dbReference type="EMBL" id="JAFREP010000020">
    <property type="protein sequence ID" value="MBO1320855.1"/>
    <property type="molecule type" value="Genomic_DNA"/>
</dbReference>
<name>A0A8J7QIB9_9BACT</name>
<protein>
    <recommendedName>
        <fullName evidence="4">General secretion pathway GspH domain-containing protein</fullName>
    </recommendedName>
</protein>
<keyword evidence="3" id="KW-1185">Reference proteome</keyword>
<dbReference type="SUPFAM" id="SSF54523">
    <property type="entry name" value="Pili subunits"/>
    <property type="match status" value="1"/>
</dbReference>
<keyword evidence="1" id="KW-0472">Membrane</keyword>
<dbReference type="Proteomes" id="UP000664417">
    <property type="component" value="Unassembled WGS sequence"/>
</dbReference>
<dbReference type="AlphaFoldDB" id="A0A8J7QIB9"/>
<dbReference type="InterPro" id="IPR045584">
    <property type="entry name" value="Pilin-like"/>
</dbReference>
<accession>A0A8J7QIB9</accession>
<keyword evidence="1" id="KW-1133">Transmembrane helix</keyword>
<gene>
    <name evidence="2" type="ORF">J3U88_20420</name>
</gene>
<evidence type="ECO:0000256" key="1">
    <source>
        <dbReference type="SAM" id="Phobius"/>
    </source>
</evidence>
<comment type="caution">
    <text evidence="2">The sequence shown here is derived from an EMBL/GenBank/DDBJ whole genome shotgun (WGS) entry which is preliminary data.</text>
</comment>
<evidence type="ECO:0000313" key="3">
    <source>
        <dbReference type="Proteomes" id="UP000664417"/>
    </source>
</evidence>